<reference evidence="3" key="1">
    <citation type="submission" date="2018-09" db="EMBL/GenBank/DDBJ databases">
        <title>whole genome sequence of T. equiperdum IVM-t1 strain.</title>
        <authorList>
            <person name="Suganuma K."/>
        </authorList>
    </citation>
    <scope>NUCLEOTIDE SEQUENCE [LARGE SCALE GENOMIC DNA]</scope>
    <source>
        <strain evidence="3">IVM-t1</strain>
    </source>
</reference>
<feature type="transmembrane region" description="Helical" evidence="2">
    <location>
        <begin position="481"/>
        <end position="501"/>
    </location>
</feature>
<evidence type="ECO:0000256" key="2">
    <source>
        <dbReference type="SAM" id="Phobius"/>
    </source>
</evidence>
<feature type="compositionally biased region" description="Polar residues" evidence="1">
    <location>
        <begin position="273"/>
        <end position="288"/>
    </location>
</feature>
<protein>
    <submittedName>
        <fullName evidence="3">Uncharacterized protein</fullName>
    </submittedName>
</protein>
<gene>
    <name evidence="3" type="ORF">DPX39_110101500</name>
</gene>
<dbReference type="EMBL" id="QSBY01000011">
    <property type="protein sequence ID" value="RHW67450.1"/>
    <property type="molecule type" value="Genomic_DNA"/>
</dbReference>
<feature type="transmembrane region" description="Helical" evidence="2">
    <location>
        <begin position="49"/>
        <end position="72"/>
    </location>
</feature>
<dbReference type="AlphaFoldDB" id="A0A3L6KYV7"/>
<sequence>MIHATGDFCIGALFVGLWLAASVLPFSRVGAMLEDRDHPFAAPLHMMKAILLVVLGAWAICYALIGELGLLFPANVWRFTPEFCFYALGRHTLRQVAILLYCIIISTPGAVLSSKGRRRCETRECDGADIELDELHSGREAVVPILNCIHGAVEMGRSAGSDSFREPHISFNGSRSHLPSRTNRDDNSRLHSAAAPAEWNNTHTYSPCENGVGPGYLHEGGVVMPSDIHIQLKPSLSVSDTDNFMDGPFPSSSVHFRDSGANPASQFPRGSRVNMNSSSFPPSRVQNNEECGIRSGAASLREAESYTVPLNQQTLVSVHISGGASSATRKPPNSFKRKLCFVRNWLTGGPLPTFGTDDEVTRATDKAGPLVHRWKRLVLWDAVLKLRLVLLMWIITFTLVVYLAVAASFEDVQDCHEPISETAICWVNRSATPAQRLHPPRSFTTIFLFSDVILLLVWMICGVRCLQNIGNITAKQKFRRAYLMGASLIMLSITYSCFSIFDPLRYNGIVTVVLLIFRNVCDLLLILLLVVQVENSSGPKPSWLIWLRGTVVYGK</sequence>
<evidence type="ECO:0000313" key="3">
    <source>
        <dbReference type="EMBL" id="RHW67450.1"/>
    </source>
</evidence>
<feature type="transmembrane region" description="Helical" evidence="2">
    <location>
        <begin position="92"/>
        <end position="113"/>
    </location>
</feature>
<feature type="region of interest" description="Disordered" evidence="1">
    <location>
        <begin position="170"/>
        <end position="190"/>
    </location>
</feature>
<keyword evidence="2" id="KW-1133">Transmembrane helix</keyword>
<dbReference type="Proteomes" id="UP000266743">
    <property type="component" value="Chromosome 11"/>
</dbReference>
<feature type="transmembrane region" description="Helical" evidence="2">
    <location>
        <begin position="388"/>
        <end position="409"/>
    </location>
</feature>
<proteinExistence type="predicted"/>
<keyword evidence="2" id="KW-0472">Membrane</keyword>
<name>A0A3L6KYV7_9TRYP</name>
<evidence type="ECO:0000256" key="1">
    <source>
        <dbReference type="SAM" id="MobiDB-lite"/>
    </source>
</evidence>
<feature type="transmembrane region" description="Helical" evidence="2">
    <location>
        <begin position="12"/>
        <end position="29"/>
    </location>
</feature>
<organism evidence="3">
    <name type="scientific">Trypanosoma brucei equiperdum</name>
    <dbReference type="NCBI Taxonomy" id="630700"/>
    <lineage>
        <taxon>Eukaryota</taxon>
        <taxon>Discoba</taxon>
        <taxon>Euglenozoa</taxon>
        <taxon>Kinetoplastea</taxon>
        <taxon>Metakinetoplastina</taxon>
        <taxon>Trypanosomatida</taxon>
        <taxon>Trypanosomatidae</taxon>
        <taxon>Trypanosoma</taxon>
    </lineage>
</organism>
<accession>A0A3L6KYV7</accession>
<feature type="compositionally biased region" description="Polar residues" evidence="1">
    <location>
        <begin position="171"/>
        <end position="181"/>
    </location>
</feature>
<feature type="transmembrane region" description="Helical" evidence="2">
    <location>
        <begin position="443"/>
        <end position="461"/>
    </location>
</feature>
<feature type="region of interest" description="Disordered" evidence="1">
    <location>
        <begin position="258"/>
        <end position="288"/>
    </location>
</feature>
<keyword evidence="2" id="KW-0812">Transmembrane</keyword>
<comment type="caution">
    <text evidence="3">The sequence shown here is derived from an EMBL/GenBank/DDBJ whole genome shotgun (WGS) entry which is preliminary data.</text>
</comment>
<feature type="transmembrane region" description="Helical" evidence="2">
    <location>
        <begin position="507"/>
        <end position="531"/>
    </location>
</feature>